<dbReference type="Proteomes" id="UP001157418">
    <property type="component" value="Unassembled WGS sequence"/>
</dbReference>
<accession>A0AAU9N699</accession>
<sequence length="494" mass="56170">MDGHRPTGDWTEVRRRKANVRTQQSNALTNFFVAGFPDDTKKEELRRPFSSFGKVVDVYFGWKKDYRKKNYAFIRFMGVEDAKVLETRLQGIKCKETILEVNISKHQRKEKVNQHQRSARTWRNPKMNDISPLKSCIRNNCTFAQFVAGQKNQQVSNYTPFITLNANTSMSGWLKKKYVLIGEAHSLDHMGTLHALGIISEETKYLGGLRIVIDFKCSKSAKEFMEDESRWKDWFKWLGRAYQHDVRYERIAWLKIIGVPLEFWDEENFSLIASRFGKVINPFDSILSRRDYSMGKVGILTARITWINEEVMIEVSNTKYRVGVVEYTDDWSPFKPAPFDKVEESEDEEEDYDGISETSIDEEENEPEEGEFRPDPTQAFMAKEPTMEAQTNSSKTKPAPVGDSHADEPSGATIDPTVNVVGSPKALESVEIPDFTAPASQSTISPIVSLMDPNSSFGPEKNPLLGSIENLVPLGCFGPFPTNNGTPTFSFTSQ</sequence>
<feature type="compositionally biased region" description="Acidic residues" evidence="5">
    <location>
        <begin position="343"/>
        <end position="369"/>
    </location>
</feature>
<dbReference type="InterPro" id="IPR012677">
    <property type="entry name" value="Nucleotide-bd_a/b_plait_sf"/>
</dbReference>
<keyword evidence="8" id="KW-1185">Reference proteome</keyword>
<gene>
    <name evidence="7" type="ORF">LVIROSA_LOCUS20862</name>
</gene>
<dbReference type="InterPro" id="IPR000504">
    <property type="entry name" value="RRM_dom"/>
</dbReference>
<proteinExistence type="predicted"/>
<evidence type="ECO:0000313" key="7">
    <source>
        <dbReference type="EMBL" id="CAH1434337.1"/>
    </source>
</evidence>
<dbReference type="PANTHER" id="PTHR23147">
    <property type="entry name" value="SERINE/ARGININE RICH SPLICING FACTOR"/>
    <property type="match status" value="1"/>
</dbReference>
<evidence type="ECO:0000256" key="4">
    <source>
        <dbReference type="PROSITE-ProRule" id="PRU00176"/>
    </source>
</evidence>
<evidence type="ECO:0000256" key="2">
    <source>
        <dbReference type="ARBA" id="ARBA00022728"/>
    </source>
</evidence>
<organism evidence="7 8">
    <name type="scientific">Lactuca virosa</name>
    <dbReference type="NCBI Taxonomy" id="75947"/>
    <lineage>
        <taxon>Eukaryota</taxon>
        <taxon>Viridiplantae</taxon>
        <taxon>Streptophyta</taxon>
        <taxon>Embryophyta</taxon>
        <taxon>Tracheophyta</taxon>
        <taxon>Spermatophyta</taxon>
        <taxon>Magnoliopsida</taxon>
        <taxon>eudicotyledons</taxon>
        <taxon>Gunneridae</taxon>
        <taxon>Pentapetalae</taxon>
        <taxon>asterids</taxon>
        <taxon>campanulids</taxon>
        <taxon>Asterales</taxon>
        <taxon>Asteraceae</taxon>
        <taxon>Cichorioideae</taxon>
        <taxon>Cichorieae</taxon>
        <taxon>Lactucinae</taxon>
        <taxon>Lactuca</taxon>
    </lineage>
</organism>
<name>A0AAU9N699_9ASTR</name>
<dbReference type="EMBL" id="CAKMRJ010003445">
    <property type="protein sequence ID" value="CAH1434337.1"/>
    <property type="molecule type" value="Genomic_DNA"/>
</dbReference>
<dbReference type="CDD" id="cd00590">
    <property type="entry name" value="RRM_SF"/>
    <property type="match status" value="1"/>
</dbReference>
<dbReference type="GO" id="GO:0005681">
    <property type="term" value="C:spliceosomal complex"/>
    <property type="evidence" value="ECO:0007669"/>
    <property type="project" value="UniProtKB-KW"/>
</dbReference>
<comment type="caution">
    <text evidence="7">The sequence shown here is derived from an EMBL/GenBank/DDBJ whole genome shotgun (WGS) entry which is preliminary data.</text>
</comment>
<dbReference type="InterPro" id="IPR035979">
    <property type="entry name" value="RBD_domain_sf"/>
</dbReference>
<dbReference type="Gene3D" id="3.30.70.330">
    <property type="match status" value="1"/>
</dbReference>
<evidence type="ECO:0000313" key="8">
    <source>
        <dbReference type="Proteomes" id="UP001157418"/>
    </source>
</evidence>
<dbReference type="GO" id="GO:0008380">
    <property type="term" value="P:RNA splicing"/>
    <property type="evidence" value="ECO:0007669"/>
    <property type="project" value="UniProtKB-KW"/>
</dbReference>
<dbReference type="PROSITE" id="PS50102">
    <property type="entry name" value="RRM"/>
    <property type="match status" value="1"/>
</dbReference>
<feature type="domain" description="RRM" evidence="6">
    <location>
        <begin position="29"/>
        <end position="106"/>
    </location>
</feature>
<dbReference type="GO" id="GO:0006397">
    <property type="term" value="P:mRNA processing"/>
    <property type="evidence" value="ECO:0007669"/>
    <property type="project" value="UniProtKB-KW"/>
</dbReference>
<keyword evidence="1" id="KW-0507">mRNA processing</keyword>
<dbReference type="Pfam" id="PF00076">
    <property type="entry name" value="RRM_1"/>
    <property type="match status" value="1"/>
</dbReference>
<evidence type="ECO:0000256" key="5">
    <source>
        <dbReference type="SAM" id="MobiDB-lite"/>
    </source>
</evidence>
<reference evidence="7 8" key="1">
    <citation type="submission" date="2022-01" db="EMBL/GenBank/DDBJ databases">
        <authorList>
            <person name="Xiong W."/>
            <person name="Schranz E."/>
        </authorList>
    </citation>
    <scope>NUCLEOTIDE SEQUENCE [LARGE SCALE GENOMIC DNA]</scope>
</reference>
<protein>
    <recommendedName>
        <fullName evidence="6">RRM domain-containing protein</fullName>
    </recommendedName>
</protein>
<feature type="region of interest" description="Disordered" evidence="5">
    <location>
        <begin position="336"/>
        <end position="417"/>
    </location>
</feature>
<evidence type="ECO:0000256" key="3">
    <source>
        <dbReference type="ARBA" id="ARBA00023187"/>
    </source>
</evidence>
<dbReference type="GO" id="GO:0003723">
    <property type="term" value="F:RNA binding"/>
    <property type="evidence" value="ECO:0007669"/>
    <property type="project" value="UniProtKB-UniRule"/>
</dbReference>
<dbReference type="InterPro" id="IPR050907">
    <property type="entry name" value="SRSF"/>
</dbReference>
<keyword evidence="3" id="KW-0508">mRNA splicing</keyword>
<dbReference type="SUPFAM" id="SSF54928">
    <property type="entry name" value="RNA-binding domain, RBD"/>
    <property type="match status" value="1"/>
</dbReference>
<dbReference type="SMART" id="SM00360">
    <property type="entry name" value="RRM"/>
    <property type="match status" value="1"/>
</dbReference>
<evidence type="ECO:0000256" key="1">
    <source>
        <dbReference type="ARBA" id="ARBA00022664"/>
    </source>
</evidence>
<keyword evidence="4" id="KW-0694">RNA-binding</keyword>
<keyword evidence="2" id="KW-0747">Spliceosome</keyword>
<evidence type="ECO:0000259" key="6">
    <source>
        <dbReference type="PROSITE" id="PS50102"/>
    </source>
</evidence>
<dbReference type="AlphaFoldDB" id="A0AAU9N699"/>